<evidence type="ECO:0008006" key="3">
    <source>
        <dbReference type="Google" id="ProtNLM"/>
    </source>
</evidence>
<evidence type="ECO:0000313" key="2">
    <source>
        <dbReference type="Proteomes" id="UP000247932"/>
    </source>
</evidence>
<dbReference type="NCBIfam" id="TIGR01643">
    <property type="entry name" value="YD_repeat_2x"/>
    <property type="match status" value="2"/>
</dbReference>
<keyword evidence="2" id="KW-1185">Reference proteome</keyword>
<organism evidence="1 2">
    <name type="scientific">Gilliamella apicola</name>
    <dbReference type="NCBI Taxonomy" id="1196095"/>
    <lineage>
        <taxon>Bacteria</taxon>
        <taxon>Pseudomonadati</taxon>
        <taxon>Pseudomonadota</taxon>
        <taxon>Gammaproteobacteria</taxon>
        <taxon>Orbales</taxon>
        <taxon>Orbaceae</taxon>
        <taxon>Gilliamella</taxon>
    </lineage>
</organism>
<dbReference type="EMBL" id="QGLR01000004">
    <property type="protein sequence ID" value="PXZ08564.1"/>
    <property type="molecule type" value="Genomic_DNA"/>
</dbReference>
<dbReference type="Gene3D" id="2.180.10.10">
    <property type="entry name" value="RHS repeat-associated core"/>
    <property type="match status" value="1"/>
</dbReference>
<gene>
    <name evidence="1" type="ORF">DKK70_01010</name>
</gene>
<dbReference type="AlphaFoldDB" id="A0A2V4EDR3"/>
<proteinExistence type="predicted"/>
<sequence>MTDKLERPLSNGYHYDYDGFGRLIKRQRPAENITQWFSYNHEHQLIEARVESLQHRSITRYQYDALGRRINKTTEHYDKYSQRYSTTGTDFSWQGMRLSGEANAQQHILVLLMT</sequence>
<dbReference type="InterPro" id="IPR006530">
    <property type="entry name" value="YD"/>
</dbReference>
<dbReference type="OrthoDB" id="6043530at2"/>
<accession>A0A2V4EDR3</accession>
<name>A0A2V4EDR3_9GAMM</name>
<comment type="caution">
    <text evidence="1">The sequence shown here is derived from an EMBL/GenBank/DDBJ whole genome shotgun (WGS) entry which is preliminary data.</text>
</comment>
<dbReference type="Proteomes" id="UP000247932">
    <property type="component" value="Unassembled WGS sequence"/>
</dbReference>
<protein>
    <recommendedName>
        <fullName evidence="3">RHS repeat protein</fullName>
    </recommendedName>
</protein>
<evidence type="ECO:0000313" key="1">
    <source>
        <dbReference type="EMBL" id="PXZ08564.1"/>
    </source>
</evidence>
<reference evidence="1 2" key="1">
    <citation type="submission" date="2018-05" db="EMBL/GenBank/DDBJ databases">
        <title>Reference genomes for bee gut microbiota database.</title>
        <authorList>
            <person name="Ellegaard K.M."/>
        </authorList>
    </citation>
    <scope>NUCLEOTIDE SEQUENCE [LARGE SCALE GENOMIC DNA]</scope>
    <source>
        <strain evidence="1 2">ESL0182</strain>
    </source>
</reference>